<reference evidence="1" key="1">
    <citation type="submission" date="2019-07" db="EMBL/GenBank/DDBJ databases">
        <title>The discovery of a new lineage B mimivirus raises questions about particles surface fibrils.</title>
        <authorList>
            <person name="Silva L.K.S."/>
            <person name="Rodrigues R.A.L."/>
            <person name="Andrade A.C.S.P."/>
            <person name="Hikida H."/>
            <person name="Andreani J."/>
            <person name="Levasseur A."/>
            <person name="La Scola B."/>
            <person name="Abrahao J.S."/>
        </authorList>
    </citation>
    <scope>NUCLEOTIDE SEQUENCE</scope>
    <source>
        <strain evidence="1">B60</strain>
    </source>
</reference>
<evidence type="ECO:0000313" key="1">
    <source>
        <dbReference type="EMBL" id="QID05801.1"/>
    </source>
</evidence>
<proteinExistence type="predicted"/>
<protein>
    <submittedName>
        <fullName evidence="1">Uncharacterized protein</fullName>
    </submittedName>
</protein>
<organism evidence="1">
    <name type="scientific">Borely moumouvirus</name>
    <dbReference type="NCBI Taxonomy" id="2712067"/>
    <lineage>
        <taxon>Viruses</taxon>
        <taxon>Varidnaviria</taxon>
        <taxon>Bamfordvirae</taxon>
        <taxon>Nucleocytoviricota</taxon>
        <taxon>Megaviricetes</taxon>
        <taxon>Imitervirales</taxon>
        <taxon>Mimiviridae</taxon>
        <taxon>Megamimivirinae</taxon>
        <taxon>Moumouvirus</taxon>
    </lineage>
</organism>
<sequence length="73" mass="8644">MGNIIYSKCQVCFCDFKPKKRFRQTICQECCLLNKEDQLSISREKLELKMQRDGRTPRLYTRPTYSSGLPVSY</sequence>
<accession>A0A6G6ABM2</accession>
<name>A0A6G6ABM2_9VIRU</name>
<dbReference type="EMBL" id="MN175499">
    <property type="protein sequence ID" value="QID05801.1"/>
    <property type="molecule type" value="Genomic_DNA"/>
</dbReference>